<dbReference type="Proteomes" id="UP000673691">
    <property type="component" value="Unassembled WGS sequence"/>
</dbReference>
<proteinExistence type="predicted"/>
<feature type="region of interest" description="Disordered" evidence="1">
    <location>
        <begin position="1"/>
        <end position="26"/>
    </location>
</feature>
<evidence type="ECO:0000313" key="3">
    <source>
        <dbReference type="Proteomes" id="UP000673691"/>
    </source>
</evidence>
<protein>
    <submittedName>
        <fullName evidence="2">Uncharacterized protein</fullName>
    </submittedName>
</protein>
<reference evidence="2 3" key="1">
    <citation type="journal article" name="Sci. Rep.">
        <title>Genome-scale phylogenetic analyses confirm Olpidium as the closest living zoosporic fungus to the non-flagellated, terrestrial fungi.</title>
        <authorList>
            <person name="Chang Y."/>
            <person name="Rochon D."/>
            <person name="Sekimoto S."/>
            <person name="Wang Y."/>
            <person name="Chovatia M."/>
            <person name="Sandor L."/>
            <person name="Salamov A."/>
            <person name="Grigoriev I.V."/>
            <person name="Stajich J.E."/>
            <person name="Spatafora J.W."/>
        </authorList>
    </citation>
    <scope>NUCLEOTIDE SEQUENCE [LARGE SCALE GENOMIC DNA]</scope>
    <source>
        <strain evidence="2">S191</strain>
    </source>
</reference>
<name>A0A8H7ZX63_9FUNG</name>
<feature type="compositionally biased region" description="Basic and acidic residues" evidence="1">
    <location>
        <begin position="1"/>
        <end position="10"/>
    </location>
</feature>
<accession>A0A8H7ZX63</accession>
<comment type="caution">
    <text evidence="2">The sequence shown here is derived from an EMBL/GenBank/DDBJ whole genome shotgun (WGS) entry which is preliminary data.</text>
</comment>
<gene>
    <name evidence="2" type="ORF">BJ554DRAFT_7138</name>
</gene>
<keyword evidence="3" id="KW-1185">Reference proteome</keyword>
<organism evidence="2 3">
    <name type="scientific">Olpidium bornovanus</name>
    <dbReference type="NCBI Taxonomy" id="278681"/>
    <lineage>
        <taxon>Eukaryota</taxon>
        <taxon>Fungi</taxon>
        <taxon>Fungi incertae sedis</taxon>
        <taxon>Olpidiomycota</taxon>
        <taxon>Olpidiomycotina</taxon>
        <taxon>Olpidiomycetes</taxon>
        <taxon>Olpidiales</taxon>
        <taxon>Olpidiaceae</taxon>
        <taxon>Olpidium</taxon>
    </lineage>
</organism>
<dbReference type="AlphaFoldDB" id="A0A8H7ZX63"/>
<evidence type="ECO:0000313" key="2">
    <source>
        <dbReference type="EMBL" id="KAG5460772.1"/>
    </source>
</evidence>
<sequence length="47" mass="4787">MGADSRESPEGHVPARRAPSHASQLPACLSQAAAGGILSHRARMPPG</sequence>
<evidence type="ECO:0000256" key="1">
    <source>
        <dbReference type="SAM" id="MobiDB-lite"/>
    </source>
</evidence>
<dbReference type="EMBL" id="JAEFCI010004737">
    <property type="protein sequence ID" value="KAG5460772.1"/>
    <property type="molecule type" value="Genomic_DNA"/>
</dbReference>